<feature type="transmembrane region" description="Helical" evidence="1">
    <location>
        <begin position="27"/>
        <end position="45"/>
    </location>
</feature>
<evidence type="ECO:0000313" key="3">
    <source>
        <dbReference type="Proteomes" id="UP000019486"/>
    </source>
</evidence>
<keyword evidence="3" id="KW-1185">Reference proteome</keyword>
<dbReference type="Proteomes" id="UP000019486">
    <property type="component" value="Unassembled WGS sequence"/>
</dbReference>
<dbReference type="STRING" id="1385369.N825_13885"/>
<dbReference type="RefSeq" id="WP_157619491.1">
    <property type="nucleotide sequence ID" value="NZ_AVFL01000019.1"/>
</dbReference>
<dbReference type="EMBL" id="AVFL01000019">
    <property type="protein sequence ID" value="EWY38294.1"/>
    <property type="molecule type" value="Genomic_DNA"/>
</dbReference>
<protein>
    <submittedName>
        <fullName evidence="2">Uncharacterized protein</fullName>
    </submittedName>
</protein>
<keyword evidence="1" id="KW-0812">Transmembrane</keyword>
<accession>W9GWX0</accession>
<sequence>MTKGSANRPPLNAPRGSRPEVERARLILFRFALAILFILAAAYGSRWLGGV</sequence>
<evidence type="ECO:0000256" key="1">
    <source>
        <dbReference type="SAM" id="Phobius"/>
    </source>
</evidence>
<organism evidence="2 3">
    <name type="scientific">Skermanella stibiiresistens SB22</name>
    <dbReference type="NCBI Taxonomy" id="1385369"/>
    <lineage>
        <taxon>Bacteria</taxon>
        <taxon>Pseudomonadati</taxon>
        <taxon>Pseudomonadota</taxon>
        <taxon>Alphaproteobacteria</taxon>
        <taxon>Rhodospirillales</taxon>
        <taxon>Azospirillaceae</taxon>
        <taxon>Skermanella</taxon>
    </lineage>
</organism>
<name>W9GWX0_9PROT</name>
<gene>
    <name evidence="2" type="ORF">N825_13885</name>
</gene>
<proteinExistence type="predicted"/>
<evidence type="ECO:0000313" key="2">
    <source>
        <dbReference type="EMBL" id="EWY38294.1"/>
    </source>
</evidence>
<keyword evidence="1" id="KW-1133">Transmembrane helix</keyword>
<dbReference type="AlphaFoldDB" id="W9GWX0"/>
<reference evidence="2 3" key="1">
    <citation type="submission" date="2013-08" db="EMBL/GenBank/DDBJ databases">
        <title>The genome sequence of Skermanella stibiiresistens.</title>
        <authorList>
            <person name="Zhu W."/>
            <person name="Wang G."/>
        </authorList>
    </citation>
    <scope>NUCLEOTIDE SEQUENCE [LARGE SCALE GENOMIC DNA]</scope>
    <source>
        <strain evidence="2 3">SB22</strain>
    </source>
</reference>
<comment type="caution">
    <text evidence="2">The sequence shown here is derived from an EMBL/GenBank/DDBJ whole genome shotgun (WGS) entry which is preliminary data.</text>
</comment>
<keyword evidence="1" id="KW-0472">Membrane</keyword>